<evidence type="ECO:0000313" key="2">
    <source>
        <dbReference type="Proteomes" id="UP001156882"/>
    </source>
</evidence>
<sequence>MSRYIVSHAVTDDSAFGEESHLAATISGEFPDAESQPDGVWVIISDLTADDILAKLSEGVSEESVMICAVPAESGIPSD</sequence>
<comment type="caution">
    <text evidence="1">The sequence shown here is derived from an EMBL/GenBank/DDBJ whole genome shotgun (WGS) entry which is preliminary data.</text>
</comment>
<dbReference type="EMBL" id="BSPC01000054">
    <property type="protein sequence ID" value="GLS21950.1"/>
    <property type="molecule type" value="Genomic_DNA"/>
</dbReference>
<dbReference type="RefSeq" id="WP_284314941.1">
    <property type="nucleotide sequence ID" value="NZ_BSPC01000054.1"/>
</dbReference>
<proteinExistence type="predicted"/>
<gene>
    <name evidence="1" type="ORF">GCM10007874_49670</name>
</gene>
<protein>
    <submittedName>
        <fullName evidence="1">Uncharacterized protein</fullName>
    </submittedName>
</protein>
<evidence type="ECO:0000313" key="1">
    <source>
        <dbReference type="EMBL" id="GLS21950.1"/>
    </source>
</evidence>
<name>A0ABQ6CP76_9HYPH</name>
<reference evidence="2" key="1">
    <citation type="journal article" date="2019" name="Int. J. Syst. Evol. Microbiol.">
        <title>The Global Catalogue of Microorganisms (GCM) 10K type strain sequencing project: providing services to taxonomists for standard genome sequencing and annotation.</title>
        <authorList>
            <consortium name="The Broad Institute Genomics Platform"/>
            <consortium name="The Broad Institute Genome Sequencing Center for Infectious Disease"/>
            <person name="Wu L."/>
            <person name="Ma J."/>
        </authorList>
    </citation>
    <scope>NUCLEOTIDE SEQUENCE [LARGE SCALE GENOMIC DNA]</scope>
    <source>
        <strain evidence="2">NBRC 101365</strain>
    </source>
</reference>
<accession>A0ABQ6CP76</accession>
<keyword evidence="2" id="KW-1185">Reference proteome</keyword>
<organism evidence="1 2">
    <name type="scientific">Labrys miyagiensis</name>
    <dbReference type="NCBI Taxonomy" id="346912"/>
    <lineage>
        <taxon>Bacteria</taxon>
        <taxon>Pseudomonadati</taxon>
        <taxon>Pseudomonadota</taxon>
        <taxon>Alphaproteobacteria</taxon>
        <taxon>Hyphomicrobiales</taxon>
        <taxon>Xanthobacteraceae</taxon>
        <taxon>Labrys</taxon>
    </lineage>
</organism>
<dbReference type="Proteomes" id="UP001156882">
    <property type="component" value="Unassembled WGS sequence"/>
</dbReference>